<dbReference type="Gene3D" id="3.40.190.290">
    <property type="match status" value="1"/>
</dbReference>
<name>A0A2T7GAS8_9RHOB</name>
<dbReference type="PANTHER" id="PTHR30537:SF3">
    <property type="entry name" value="TRANSCRIPTIONAL REGULATORY PROTEIN"/>
    <property type="match status" value="1"/>
</dbReference>
<evidence type="ECO:0000313" key="7">
    <source>
        <dbReference type="Proteomes" id="UP000244446"/>
    </source>
</evidence>
<evidence type="ECO:0000256" key="3">
    <source>
        <dbReference type="ARBA" id="ARBA00023125"/>
    </source>
</evidence>
<feature type="domain" description="HTH lysR-type" evidence="5">
    <location>
        <begin position="7"/>
        <end position="63"/>
    </location>
</feature>
<evidence type="ECO:0000256" key="1">
    <source>
        <dbReference type="ARBA" id="ARBA00009437"/>
    </source>
</evidence>
<dbReference type="GO" id="GO:0006351">
    <property type="term" value="P:DNA-templated transcription"/>
    <property type="evidence" value="ECO:0007669"/>
    <property type="project" value="TreeGrafter"/>
</dbReference>
<dbReference type="Pfam" id="PF03466">
    <property type="entry name" value="LysR_substrate"/>
    <property type="match status" value="1"/>
</dbReference>
<keyword evidence="2" id="KW-0805">Transcription regulation</keyword>
<dbReference type="SUPFAM" id="SSF46785">
    <property type="entry name" value="Winged helix' DNA-binding domain"/>
    <property type="match status" value="1"/>
</dbReference>
<dbReference type="AlphaFoldDB" id="A0A2T7GAS8"/>
<evidence type="ECO:0000256" key="2">
    <source>
        <dbReference type="ARBA" id="ARBA00023015"/>
    </source>
</evidence>
<evidence type="ECO:0000259" key="5">
    <source>
        <dbReference type="PROSITE" id="PS50931"/>
    </source>
</evidence>
<dbReference type="EMBL" id="QCYH01000001">
    <property type="protein sequence ID" value="PVA11527.1"/>
    <property type="molecule type" value="Genomic_DNA"/>
</dbReference>
<dbReference type="InterPro" id="IPR058163">
    <property type="entry name" value="LysR-type_TF_proteobact-type"/>
</dbReference>
<evidence type="ECO:0000256" key="4">
    <source>
        <dbReference type="ARBA" id="ARBA00023163"/>
    </source>
</evidence>
<dbReference type="GO" id="GO:0003700">
    <property type="term" value="F:DNA-binding transcription factor activity"/>
    <property type="evidence" value="ECO:0007669"/>
    <property type="project" value="InterPro"/>
</dbReference>
<dbReference type="Gene3D" id="1.10.10.10">
    <property type="entry name" value="Winged helix-like DNA-binding domain superfamily/Winged helix DNA-binding domain"/>
    <property type="match status" value="1"/>
</dbReference>
<reference evidence="6 7" key="1">
    <citation type="submission" date="2018-04" db="EMBL/GenBank/DDBJ databases">
        <title>Pelagivirga bohaiensis gen. nov., sp. nov., a bacterium isolated from the Bohai Sea.</title>
        <authorList>
            <person name="Ji X."/>
        </authorList>
    </citation>
    <scope>NUCLEOTIDE SEQUENCE [LARGE SCALE GENOMIC DNA]</scope>
    <source>
        <strain evidence="6 7">BH-SD19</strain>
    </source>
</reference>
<keyword evidence="4" id="KW-0804">Transcription</keyword>
<dbReference type="GO" id="GO:0043565">
    <property type="term" value="F:sequence-specific DNA binding"/>
    <property type="evidence" value="ECO:0007669"/>
    <property type="project" value="TreeGrafter"/>
</dbReference>
<protein>
    <submittedName>
        <fullName evidence="6">LysR family transcriptional regulator</fullName>
    </submittedName>
</protein>
<comment type="similarity">
    <text evidence="1">Belongs to the LysR transcriptional regulatory family.</text>
</comment>
<dbReference type="InterPro" id="IPR036390">
    <property type="entry name" value="WH_DNA-bd_sf"/>
</dbReference>
<dbReference type="OrthoDB" id="9796526at2"/>
<dbReference type="InterPro" id="IPR036388">
    <property type="entry name" value="WH-like_DNA-bd_sf"/>
</dbReference>
<accession>A0A2T7GAS8</accession>
<dbReference type="SUPFAM" id="SSF53850">
    <property type="entry name" value="Periplasmic binding protein-like II"/>
    <property type="match status" value="1"/>
</dbReference>
<evidence type="ECO:0000313" key="6">
    <source>
        <dbReference type="EMBL" id="PVA11527.1"/>
    </source>
</evidence>
<comment type="caution">
    <text evidence="6">The sequence shown here is derived from an EMBL/GenBank/DDBJ whole genome shotgun (WGS) entry which is preliminary data.</text>
</comment>
<dbReference type="Proteomes" id="UP000244446">
    <property type="component" value="Unassembled WGS sequence"/>
</dbReference>
<keyword evidence="7" id="KW-1185">Reference proteome</keyword>
<organism evidence="6 7">
    <name type="scientific">Pelagivirga sediminicola</name>
    <dbReference type="NCBI Taxonomy" id="2170575"/>
    <lineage>
        <taxon>Bacteria</taxon>
        <taxon>Pseudomonadati</taxon>
        <taxon>Pseudomonadota</taxon>
        <taxon>Alphaproteobacteria</taxon>
        <taxon>Rhodobacterales</taxon>
        <taxon>Paracoccaceae</taxon>
        <taxon>Pelagivirga</taxon>
    </lineage>
</organism>
<keyword evidence="3" id="KW-0238">DNA-binding</keyword>
<sequence>MSAQLANWDDLRVFLAVARAGSLAGAARRLGVNHSTVFRRIAGLEETLDVRLFERLPTGYALTAAGEETLGIVERIEADVTTLDRTVTGQDLRLSGTVRITAIDMLAFGPLADHLGRFRDMYPGIELEIVVGNETLNLSRRETDIALRIGNTPPETLVGRRVGQLQFAIYGAADYCAAHPGADLTQHDWIGFDSAHAPLTRQLDKLLPGMRPAVRSNSVACAVRLAKAGIGLAVLPCAVADLEPGLTRVAELPEAFGLDLWLLTHEDLRHTARIRAVLDFLTPALAESL</sequence>
<dbReference type="RefSeq" id="WP_108690272.1">
    <property type="nucleotide sequence ID" value="NZ_QCYH01000001.1"/>
</dbReference>
<gene>
    <name evidence="6" type="ORF">DC366_00700</name>
</gene>
<dbReference type="InterPro" id="IPR000847">
    <property type="entry name" value="LysR_HTH_N"/>
</dbReference>
<dbReference type="PANTHER" id="PTHR30537">
    <property type="entry name" value="HTH-TYPE TRANSCRIPTIONAL REGULATOR"/>
    <property type="match status" value="1"/>
</dbReference>
<proteinExistence type="inferred from homology"/>
<dbReference type="InterPro" id="IPR005119">
    <property type="entry name" value="LysR_subst-bd"/>
</dbReference>
<dbReference type="PROSITE" id="PS50931">
    <property type="entry name" value="HTH_LYSR"/>
    <property type="match status" value="1"/>
</dbReference>
<dbReference type="Pfam" id="PF00126">
    <property type="entry name" value="HTH_1"/>
    <property type="match status" value="1"/>
</dbReference>